<evidence type="ECO:0000256" key="1">
    <source>
        <dbReference type="SAM" id="SignalP"/>
    </source>
</evidence>
<dbReference type="EMBL" id="BSDY01000001">
    <property type="protein sequence ID" value="GLI54665.1"/>
    <property type="molecule type" value="Genomic_DNA"/>
</dbReference>
<keyword evidence="3" id="KW-1185">Reference proteome</keyword>
<gene>
    <name evidence="2" type="ORF">PM10SUCC1_01800</name>
</gene>
<reference evidence="2" key="1">
    <citation type="submission" date="2022-12" db="EMBL/GenBank/DDBJ databases">
        <title>Reference genome sequencing for broad-spectrum identification of bacterial and archaeal isolates by mass spectrometry.</title>
        <authorList>
            <person name="Sekiguchi Y."/>
            <person name="Tourlousse D.M."/>
        </authorList>
    </citation>
    <scope>NUCLEOTIDE SEQUENCE</scope>
    <source>
        <strain evidence="2">10succ1</strain>
    </source>
</reference>
<dbReference type="SUPFAM" id="SSF56954">
    <property type="entry name" value="Outer membrane efflux proteins (OEP)"/>
    <property type="match status" value="1"/>
</dbReference>
<protein>
    <recommendedName>
        <fullName evidence="4">Outer membrane efflux protein</fullName>
    </recommendedName>
</protein>
<organism evidence="2 3">
    <name type="scientific">Propionigenium maris DSM 9537</name>
    <dbReference type="NCBI Taxonomy" id="1123000"/>
    <lineage>
        <taxon>Bacteria</taxon>
        <taxon>Fusobacteriati</taxon>
        <taxon>Fusobacteriota</taxon>
        <taxon>Fusobacteriia</taxon>
        <taxon>Fusobacteriales</taxon>
        <taxon>Fusobacteriaceae</taxon>
        <taxon>Propionigenium</taxon>
    </lineage>
</organism>
<name>A0A9W6LM90_9FUSO</name>
<sequence>MKKLVLSFLVSCSMNIFAVTLDELIFELESGGYSREFKELEIKDLEIEERKINLIDRDGIEVRGESSYFDDSREREFDSSLTTKYDIFKYQGSYNHEDGRTERELVGVEKNLKDIFYSERSYRSSIFQYEREYRLNLERERLEEDIVGVIGLYRTYMDTLLELKLKNELLPGLESEYEAIKKHFEVGTGTEVDYRYSQVRVINARNEIRQLEEDLVKIREDFHENFRINLGDREIQRMEASLSPAYIDSIGERDLENIVLQREQAKENYTYSRYENKWPDINAGSYWDTVSDGWLVSLELNKTLFEYDDTSELFLVEKERLGVEYDRKAGEVAGIRRDYENRYNSLVRERDNLTRQQEVDEMKYNIYKLMYEQGTKSYIDYVEKYDDYVDTSIALEKKSNELDALIYEIKYKN</sequence>
<feature type="signal peptide" evidence="1">
    <location>
        <begin position="1"/>
        <end position="18"/>
    </location>
</feature>
<dbReference type="Proteomes" id="UP001144471">
    <property type="component" value="Unassembled WGS sequence"/>
</dbReference>
<dbReference type="Gene3D" id="1.20.1600.10">
    <property type="entry name" value="Outer membrane efflux proteins (OEP)"/>
    <property type="match status" value="1"/>
</dbReference>
<dbReference type="AlphaFoldDB" id="A0A9W6LM90"/>
<proteinExistence type="predicted"/>
<evidence type="ECO:0000313" key="2">
    <source>
        <dbReference type="EMBL" id="GLI54665.1"/>
    </source>
</evidence>
<feature type="chain" id="PRO_5040811409" description="Outer membrane efflux protein" evidence="1">
    <location>
        <begin position="19"/>
        <end position="413"/>
    </location>
</feature>
<evidence type="ECO:0000313" key="3">
    <source>
        <dbReference type="Proteomes" id="UP001144471"/>
    </source>
</evidence>
<dbReference type="RefSeq" id="WP_281832514.1">
    <property type="nucleotide sequence ID" value="NZ_BSDY01000001.1"/>
</dbReference>
<keyword evidence="1" id="KW-0732">Signal</keyword>
<accession>A0A9W6LM90</accession>
<evidence type="ECO:0008006" key="4">
    <source>
        <dbReference type="Google" id="ProtNLM"/>
    </source>
</evidence>
<comment type="caution">
    <text evidence="2">The sequence shown here is derived from an EMBL/GenBank/DDBJ whole genome shotgun (WGS) entry which is preliminary data.</text>
</comment>